<dbReference type="CDD" id="cd02440">
    <property type="entry name" value="AdoMet_MTases"/>
    <property type="match status" value="1"/>
</dbReference>
<keyword evidence="2" id="KW-1185">Reference proteome</keyword>
<dbReference type="GO" id="GO:0032991">
    <property type="term" value="C:protein-containing complex"/>
    <property type="evidence" value="ECO:0007669"/>
    <property type="project" value="TreeGrafter"/>
</dbReference>
<dbReference type="AlphaFoldDB" id="A0AAN8G526"/>
<dbReference type="InterPro" id="IPR019410">
    <property type="entry name" value="Methyltransf_16"/>
</dbReference>
<reference evidence="1 2" key="1">
    <citation type="submission" date="2024-01" db="EMBL/GenBank/DDBJ databases">
        <title>The genome of the rayed Mediterranean limpet Patella caerulea (Linnaeus, 1758).</title>
        <authorList>
            <person name="Anh-Thu Weber A."/>
            <person name="Halstead-Nussloch G."/>
        </authorList>
    </citation>
    <scope>NUCLEOTIDE SEQUENCE [LARGE SCALE GENOMIC DNA]</scope>
    <source>
        <strain evidence="1">AATW-2023a</strain>
        <tissue evidence="1">Whole specimen</tissue>
    </source>
</reference>
<dbReference type="SUPFAM" id="SSF53335">
    <property type="entry name" value="S-adenosyl-L-methionine-dependent methyltransferases"/>
    <property type="match status" value="1"/>
</dbReference>
<dbReference type="GO" id="GO:0005829">
    <property type="term" value="C:cytosol"/>
    <property type="evidence" value="ECO:0007669"/>
    <property type="project" value="TreeGrafter"/>
</dbReference>
<evidence type="ECO:0000313" key="1">
    <source>
        <dbReference type="EMBL" id="KAK6167978.1"/>
    </source>
</evidence>
<name>A0AAN8G526_PATCE</name>
<organism evidence="1 2">
    <name type="scientific">Patella caerulea</name>
    <name type="common">Rayed Mediterranean limpet</name>
    <dbReference type="NCBI Taxonomy" id="87958"/>
    <lineage>
        <taxon>Eukaryota</taxon>
        <taxon>Metazoa</taxon>
        <taxon>Spiralia</taxon>
        <taxon>Lophotrochozoa</taxon>
        <taxon>Mollusca</taxon>
        <taxon>Gastropoda</taxon>
        <taxon>Patellogastropoda</taxon>
        <taxon>Patelloidea</taxon>
        <taxon>Patellidae</taxon>
        <taxon>Patella</taxon>
    </lineage>
</organism>
<gene>
    <name evidence="1" type="ORF">SNE40_021892</name>
</gene>
<evidence type="ECO:0000313" key="2">
    <source>
        <dbReference type="Proteomes" id="UP001347796"/>
    </source>
</evidence>
<dbReference type="PANTHER" id="PTHR14614">
    <property type="entry name" value="HEPATOCELLULAR CARCINOMA-ASSOCIATED ANTIGEN"/>
    <property type="match status" value="1"/>
</dbReference>
<dbReference type="PANTHER" id="PTHR14614:SF44">
    <property type="entry name" value="PROTEIN N-LYSINE METHYLTRANSFERASE METTL21D"/>
    <property type="match status" value="1"/>
</dbReference>
<protein>
    <submittedName>
        <fullName evidence="1">Uncharacterized protein</fullName>
    </submittedName>
</protein>
<dbReference type="Pfam" id="PF10294">
    <property type="entry name" value="Methyltransf_16"/>
    <property type="match status" value="1"/>
</dbReference>
<dbReference type="Proteomes" id="UP001347796">
    <property type="component" value="Unassembled WGS sequence"/>
</dbReference>
<dbReference type="EMBL" id="JAZGQO010000018">
    <property type="protein sequence ID" value="KAK6167978.1"/>
    <property type="molecule type" value="Genomic_DNA"/>
</dbReference>
<sequence length="217" mass="24332">MSAPIDKTFIREYERNDEKVLKIHQSAIGDVGCVVWDAALVLCKYLESGDFGCGAKLKGKTVLELGAGTGVVGLVAGSLGAHVTITDLPEFLPLINLNIKENNELFGDDVKAETLIWGQTEYNTKDENIDYILLADCIYYEESLEPLVNTIVKLCQQHTTILCCYEQRDTGNKPQLERRFFELVRESLKVEEISLDNQDPLYSSPDIHIMKFTKQPG</sequence>
<dbReference type="Gene3D" id="3.40.50.150">
    <property type="entry name" value="Vaccinia Virus protein VP39"/>
    <property type="match status" value="1"/>
</dbReference>
<proteinExistence type="predicted"/>
<comment type="caution">
    <text evidence="1">The sequence shown here is derived from an EMBL/GenBank/DDBJ whole genome shotgun (WGS) entry which is preliminary data.</text>
</comment>
<accession>A0AAN8G526</accession>
<dbReference type="InterPro" id="IPR029063">
    <property type="entry name" value="SAM-dependent_MTases_sf"/>
</dbReference>